<feature type="region of interest" description="Disordered" evidence="1">
    <location>
        <begin position="135"/>
        <end position="170"/>
    </location>
</feature>
<proteinExistence type="predicted"/>
<protein>
    <submittedName>
        <fullName evidence="2">Uncharacterized protein</fullName>
    </submittedName>
</protein>
<dbReference type="Proteomes" id="UP000234456">
    <property type="component" value="Unassembled WGS sequence"/>
</dbReference>
<dbReference type="OrthoDB" id="10000224at2"/>
<evidence type="ECO:0000313" key="2">
    <source>
        <dbReference type="EMBL" id="PLC43606.1"/>
    </source>
</evidence>
<name>A0A2N4TV68_RALPI</name>
<sequence>MSVATKTRGLSKKVLLASNIVLSLFFGIFLSQSALAICEIEGQRVISSRRTPPDMQEFPSGNPAPSSTAEFENAKKKAIPGNDYYNQIVANIGLYRSGSSYSPGYSQSFIESLGAFKNCLADEYEKLKLEIDARSAKSEKSPKKGLPPGSSQSEDDLKGQRKPGDQNEKLIAYGPNRKKSCLRSGMSADGYITYTNVCKVAVEFGYCNVFGKDEHDGTVCKPADSAFSRTKVNYITQSGGLAPGRTHTMAYRYEKGQTTFMVACPQEKNGGGFPLIESFDTPEVTSVSKAASACWHFVYKDNTK</sequence>
<dbReference type="RefSeq" id="WP_102064214.1">
    <property type="nucleotide sequence ID" value="NZ_PKQE01000001.1"/>
</dbReference>
<dbReference type="AlphaFoldDB" id="A0A2N4TV68"/>
<feature type="region of interest" description="Disordered" evidence="1">
    <location>
        <begin position="50"/>
        <end position="72"/>
    </location>
</feature>
<accession>A0A2N4TV68</accession>
<evidence type="ECO:0000313" key="3">
    <source>
        <dbReference type="Proteomes" id="UP000234456"/>
    </source>
</evidence>
<feature type="compositionally biased region" description="Basic and acidic residues" evidence="1">
    <location>
        <begin position="155"/>
        <end position="168"/>
    </location>
</feature>
<comment type="caution">
    <text evidence="2">The sequence shown here is derived from an EMBL/GenBank/DDBJ whole genome shotgun (WGS) entry which is preliminary data.</text>
</comment>
<reference evidence="2 3" key="1">
    <citation type="submission" date="2017-12" db="EMBL/GenBank/DDBJ databases">
        <title>Draft genome sequence of Ralstonia pickettii 52.</title>
        <authorList>
            <person name="Zheng B."/>
        </authorList>
    </citation>
    <scope>NUCLEOTIDE SEQUENCE [LARGE SCALE GENOMIC DNA]</scope>
    <source>
        <strain evidence="2 3">52</strain>
    </source>
</reference>
<dbReference type="EMBL" id="PKQE01000001">
    <property type="protein sequence ID" value="PLC43606.1"/>
    <property type="molecule type" value="Genomic_DNA"/>
</dbReference>
<gene>
    <name evidence="2" type="ORF">C0Q88_02510</name>
</gene>
<evidence type="ECO:0000256" key="1">
    <source>
        <dbReference type="SAM" id="MobiDB-lite"/>
    </source>
</evidence>
<organism evidence="2 3">
    <name type="scientific">Ralstonia pickettii</name>
    <name type="common">Burkholderia pickettii</name>
    <dbReference type="NCBI Taxonomy" id="329"/>
    <lineage>
        <taxon>Bacteria</taxon>
        <taxon>Pseudomonadati</taxon>
        <taxon>Pseudomonadota</taxon>
        <taxon>Betaproteobacteria</taxon>
        <taxon>Burkholderiales</taxon>
        <taxon>Burkholderiaceae</taxon>
        <taxon>Ralstonia</taxon>
    </lineage>
</organism>